<dbReference type="InterPro" id="IPR002104">
    <property type="entry name" value="Integrase_catalytic"/>
</dbReference>
<dbReference type="GO" id="GO:0007059">
    <property type="term" value="P:chromosome segregation"/>
    <property type="evidence" value="ECO:0007669"/>
    <property type="project" value="UniProtKB-KW"/>
</dbReference>
<evidence type="ECO:0000256" key="7">
    <source>
        <dbReference type="ARBA" id="ARBA00023172"/>
    </source>
</evidence>
<evidence type="ECO:0000256" key="9">
    <source>
        <dbReference type="PROSITE-ProRule" id="PRU01248"/>
    </source>
</evidence>
<evidence type="ECO:0000259" key="11">
    <source>
        <dbReference type="PROSITE" id="PS51898"/>
    </source>
</evidence>
<keyword evidence="4" id="KW-0159">Chromosome partition</keyword>
<protein>
    <submittedName>
        <fullName evidence="13">Tyrosine recombinase XerC (XerD)</fullName>
    </submittedName>
</protein>
<reference evidence="13" key="1">
    <citation type="journal article" date="2014" name="Genome Biol. Evol.">
        <title>Pangenome evidence for extensive interdomain horizontal transfer affecting lineage core and shell genes in uncultured planktonic thaumarchaeota and euryarchaeota.</title>
        <authorList>
            <person name="Deschamps P."/>
            <person name="Zivanovic Y."/>
            <person name="Moreira D."/>
            <person name="Rodriguez-Valera F."/>
            <person name="Lopez-Garcia P."/>
        </authorList>
    </citation>
    <scope>NUCLEOTIDE SEQUENCE</scope>
</reference>
<dbReference type="PROSITE" id="PS51898">
    <property type="entry name" value="TYR_RECOMBINASE"/>
    <property type="match status" value="1"/>
</dbReference>
<keyword evidence="3" id="KW-0132">Cell division</keyword>
<evidence type="ECO:0000256" key="3">
    <source>
        <dbReference type="ARBA" id="ARBA00022618"/>
    </source>
</evidence>
<sequence length="394" mass="44020">MGLSVGTGMHGRSRPEARELTEHREVVTSSWAGSSLAERERARFARFAADDEVPIPSRLQSLSELPWFECWLQRLRTEKKSEHTIRAYTVAARTLSTTSLPGEPPLDWEQAKAISVREFHSRVDPNRGRMDAWLNGIGGLKPATVNARIAAASHLLQWVGHTMPDWIQRPNRSRSLPRTLGRNELGRVRTAATQSEDPLAQPVVTILLDTGLRVSELCGLDIDDVDVEDMSALVIGGKGEKDRTVLFTQATVDAIEAWTPIRNARVQMSEGEDRERSLLLSSRGRRMNPRSVQKLIDRLADAAEIPRSRLSPHTLRHTFATGLLERGADLVTIQRLLGHASIATTRVYLEIGDQTLREIYHRAQRELPSGEAEETEVVDSLEGLVEEVPIQRVP</sequence>
<dbReference type="AlphaFoldDB" id="A0A075HJA8"/>
<dbReference type="GO" id="GO:0051301">
    <property type="term" value="P:cell division"/>
    <property type="evidence" value="ECO:0007669"/>
    <property type="project" value="UniProtKB-KW"/>
</dbReference>
<evidence type="ECO:0000256" key="1">
    <source>
        <dbReference type="ARBA" id="ARBA00004496"/>
    </source>
</evidence>
<keyword evidence="7" id="KW-0233">DNA recombination</keyword>
<evidence type="ECO:0000313" key="13">
    <source>
        <dbReference type="EMBL" id="AIF16426.1"/>
    </source>
</evidence>
<proteinExistence type="predicted"/>
<evidence type="ECO:0000256" key="4">
    <source>
        <dbReference type="ARBA" id="ARBA00022829"/>
    </source>
</evidence>
<evidence type="ECO:0000256" key="10">
    <source>
        <dbReference type="SAM" id="MobiDB-lite"/>
    </source>
</evidence>
<dbReference type="PANTHER" id="PTHR30349">
    <property type="entry name" value="PHAGE INTEGRASE-RELATED"/>
    <property type="match status" value="1"/>
</dbReference>
<dbReference type="InterPro" id="IPR013762">
    <property type="entry name" value="Integrase-like_cat_sf"/>
</dbReference>
<evidence type="ECO:0000259" key="12">
    <source>
        <dbReference type="PROSITE" id="PS51900"/>
    </source>
</evidence>
<keyword evidence="8" id="KW-0131">Cell cycle</keyword>
<evidence type="ECO:0000256" key="8">
    <source>
        <dbReference type="ARBA" id="ARBA00023306"/>
    </source>
</evidence>
<dbReference type="GO" id="GO:0006310">
    <property type="term" value="P:DNA recombination"/>
    <property type="evidence" value="ECO:0007669"/>
    <property type="project" value="UniProtKB-KW"/>
</dbReference>
<dbReference type="PANTHER" id="PTHR30349:SF77">
    <property type="entry name" value="TYROSINE RECOMBINASE XERC"/>
    <property type="match status" value="1"/>
</dbReference>
<gene>
    <name evidence="13" type="primary">xerD</name>
</gene>
<dbReference type="GO" id="GO:0003677">
    <property type="term" value="F:DNA binding"/>
    <property type="evidence" value="ECO:0007669"/>
    <property type="project" value="UniProtKB-UniRule"/>
</dbReference>
<dbReference type="SUPFAM" id="SSF56349">
    <property type="entry name" value="DNA breaking-rejoining enzymes"/>
    <property type="match status" value="1"/>
</dbReference>
<dbReference type="InterPro" id="IPR044068">
    <property type="entry name" value="CB"/>
</dbReference>
<dbReference type="InterPro" id="IPR011010">
    <property type="entry name" value="DNA_brk_join_enz"/>
</dbReference>
<feature type="domain" description="Tyr recombinase" evidence="11">
    <location>
        <begin position="175"/>
        <end position="361"/>
    </location>
</feature>
<keyword evidence="2" id="KW-0963">Cytoplasm</keyword>
<evidence type="ECO:0000256" key="2">
    <source>
        <dbReference type="ARBA" id="ARBA00022490"/>
    </source>
</evidence>
<dbReference type="InterPro" id="IPR050090">
    <property type="entry name" value="Tyrosine_recombinase_XerCD"/>
</dbReference>
<keyword evidence="5" id="KW-0229">DNA integration</keyword>
<dbReference type="GO" id="GO:0015074">
    <property type="term" value="P:DNA integration"/>
    <property type="evidence" value="ECO:0007669"/>
    <property type="project" value="UniProtKB-KW"/>
</dbReference>
<dbReference type="GO" id="GO:0005737">
    <property type="term" value="C:cytoplasm"/>
    <property type="evidence" value="ECO:0007669"/>
    <property type="project" value="UniProtKB-SubCell"/>
</dbReference>
<dbReference type="Pfam" id="PF00589">
    <property type="entry name" value="Phage_integrase"/>
    <property type="match status" value="1"/>
</dbReference>
<dbReference type="Gene3D" id="1.10.443.10">
    <property type="entry name" value="Intergrase catalytic core"/>
    <property type="match status" value="1"/>
</dbReference>
<evidence type="ECO:0000256" key="5">
    <source>
        <dbReference type="ARBA" id="ARBA00022908"/>
    </source>
</evidence>
<feature type="domain" description="Core-binding (CB)" evidence="12">
    <location>
        <begin position="62"/>
        <end position="160"/>
    </location>
</feature>
<feature type="region of interest" description="Disordered" evidence="10">
    <location>
        <begin position="1"/>
        <end position="20"/>
    </location>
</feature>
<dbReference type="EMBL" id="KF901055">
    <property type="protein sequence ID" value="AIF16426.1"/>
    <property type="molecule type" value="Genomic_DNA"/>
</dbReference>
<name>A0A075HJA8_9EURY</name>
<comment type="subcellular location">
    <subcellularLocation>
        <location evidence="1">Cytoplasm</location>
    </subcellularLocation>
</comment>
<organism evidence="13">
    <name type="scientific">uncultured marine group II/III euryarchaeote KM3_74_C08</name>
    <dbReference type="NCBI Taxonomy" id="1456501"/>
    <lineage>
        <taxon>Archaea</taxon>
        <taxon>Methanobacteriati</taxon>
        <taxon>Methanobacteriota</taxon>
        <taxon>environmental samples</taxon>
    </lineage>
</organism>
<accession>A0A075HJA8</accession>
<keyword evidence="6 9" id="KW-0238">DNA-binding</keyword>
<evidence type="ECO:0000256" key="6">
    <source>
        <dbReference type="ARBA" id="ARBA00023125"/>
    </source>
</evidence>
<dbReference type="PROSITE" id="PS51900">
    <property type="entry name" value="CB"/>
    <property type="match status" value="1"/>
</dbReference>